<gene>
    <name evidence="1" type="ORF">BT62DRAFT_935791</name>
</gene>
<comment type="caution">
    <text evidence="1">The sequence shown here is derived from an EMBL/GenBank/DDBJ whole genome shotgun (WGS) entry which is preliminary data.</text>
</comment>
<dbReference type="AlphaFoldDB" id="A0A9P7VLX5"/>
<accession>A0A9P7VLX5</accession>
<evidence type="ECO:0000313" key="1">
    <source>
        <dbReference type="EMBL" id="KAG7442755.1"/>
    </source>
</evidence>
<dbReference type="InterPro" id="IPR032675">
    <property type="entry name" value="LRR_dom_sf"/>
</dbReference>
<proteinExistence type="predicted"/>
<organism evidence="1 2">
    <name type="scientific">Guyanagaster necrorhizus</name>
    <dbReference type="NCBI Taxonomy" id="856835"/>
    <lineage>
        <taxon>Eukaryota</taxon>
        <taxon>Fungi</taxon>
        <taxon>Dikarya</taxon>
        <taxon>Basidiomycota</taxon>
        <taxon>Agaricomycotina</taxon>
        <taxon>Agaricomycetes</taxon>
        <taxon>Agaricomycetidae</taxon>
        <taxon>Agaricales</taxon>
        <taxon>Marasmiineae</taxon>
        <taxon>Physalacriaceae</taxon>
        <taxon>Guyanagaster</taxon>
    </lineage>
</organism>
<dbReference type="EMBL" id="MU250549">
    <property type="protein sequence ID" value="KAG7442755.1"/>
    <property type="molecule type" value="Genomic_DNA"/>
</dbReference>
<dbReference type="GeneID" id="66109311"/>
<name>A0A9P7VLX5_9AGAR</name>
<keyword evidence="2" id="KW-1185">Reference proteome</keyword>
<sequence>VILSELEGDTPSLLACSLTCRSFLSPSRRQIFSAVSFANADHIRRFYVICAESPEISSCVNHLLLQNFSSWSVTADEHLTPIVKSLVNLESLTLHDLSFRDLSKELTTMLCSCELKFLALVDLTVDDTQALCSFLRHCHQLHTFSISGDLILSNSQTDVSMCEDNDPSAVSSLRHLVITCTRGSRRLLDTILTYPTPPVRIDRLEHLTIHMQYDGDHYVHLSVENLSLLKRIIDLNHDNDTLVHVSASFILTYIDSHTPSLFDLPLSHLRAISLYLGDFPDILEVSPLPILDWWTNALRPSPNVPTRLESLTIRLYLDGHGTHFRSSAGKEAWANLDSVLGDDSYPLRRLTIRLMGGKDSPLGEISTALDVMENVIRESMPRLVQKGALYFTKDFV</sequence>
<evidence type="ECO:0008006" key="3">
    <source>
        <dbReference type="Google" id="ProtNLM"/>
    </source>
</evidence>
<reference evidence="1" key="1">
    <citation type="submission" date="2020-11" db="EMBL/GenBank/DDBJ databases">
        <title>Adaptations for nitrogen fixation in a non-lichenized fungal sporocarp promotes dispersal by wood-feeding termites.</title>
        <authorList>
            <consortium name="DOE Joint Genome Institute"/>
            <person name="Koch R.A."/>
            <person name="Yoon G."/>
            <person name="Arayal U."/>
            <person name="Lail K."/>
            <person name="Amirebrahimi M."/>
            <person name="Labutti K."/>
            <person name="Lipzen A."/>
            <person name="Riley R."/>
            <person name="Barry K."/>
            <person name="Henrissat B."/>
            <person name="Grigoriev I.V."/>
            <person name="Herr J.R."/>
            <person name="Aime M.C."/>
        </authorList>
    </citation>
    <scope>NUCLEOTIDE SEQUENCE</scope>
    <source>
        <strain evidence="1">MCA 3950</strain>
    </source>
</reference>
<feature type="non-terminal residue" evidence="1">
    <location>
        <position position="396"/>
    </location>
</feature>
<protein>
    <recommendedName>
        <fullName evidence="3">F-box domain-containing protein</fullName>
    </recommendedName>
</protein>
<dbReference type="Gene3D" id="3.80.10.10">
    <property type="entry name" value="Ribonuclease Inhibitor"/>
    <property type="match status" value="1"/>
</dbReference>
<dbReference type="OrthoDB" id="2745898at2759"/>
<evidence type="ECO:0000313" key="2">
    <source>
        <dbReference type="Proteomes" id="UP000812287"/>
    </source>
</evidence>
<dbReference type="RefSeq" id="XP_043036255.1">
    <property type="nucleotide sequence ID" value="XM_043187014.1"/>
</dbReference>
<dbReference type="Proteomes" id="UP000812287">
    <property type="component" value="Unassembled WGS sequence"/>
</dbReference>
<feature type="non-terminal residue" evidence="1">
    <location>
        <position position="1"/>
    </location>
</feature>